<organism evidence="1">
    <name type="scientific">uncultured Caudovirales phage</name>
    <dbReference type="NCBI Taxonomy" id="2100421"/>
    <lineage>
        <taxon>Viruses</taxon>
        <taxon>Duplodnaviria</taxon>
        <taxon>Heunggongvirae</taxon>
        <taxon>Uroviricota</taxon>
        <taxon>Caudoviricetes</taxon>
        <taxon>Peduoviridae</taxon>
        <taxon>Maltschvirus</taxon>
        <taxon>Maltschvirus maltsch</taxon>
    </lineage>
</organism>
<accession>A0A6J5TB59</accession>
<evidence type="ECO:0000313" key="1">
    <source>
        <dbReference type="EMBL" id="CAB4242207.1"/>
    </source>
</evidence>
<reference evidence="1" key="1">
    <citation type="submission" date="2020-05" db="EMBL/GenBank/DDBJ databases">
        <authorList>
            <person name="Chiriac C."/>
            <person name="Salcher M."/>
            <person name="Ghai R."/>
            <person name="Kavagutti S V."/>
        </authorList>
    </citation>
    <scope>NUCLEOTIDE SEQUENCE</scope>
</reference>
<gene>
    <name evidence="1" type="ORF">UFOVP83_29</name>
</gene>
<proteinExistence type="predicted"/>
<protein>
    <submittedName>
        <fullName evidence="1">HNHc domain containing protein</fullName>
    </submittedName>
</protein>
<dbReference type="EMBL" id="LR797826">
    <property type="protein sequence ID" value="CAB4242207.1"/>
    <property type="molecule type" value="Genomic_DNA"/>
</dbReference>
<sequence>MNPRSRLNRYCMRHGGRDENRFDQKHNRARPEFNAMYSSAFWIAHRQAHLSAHPLCAGCEAEGRSVPARVVDHVFAWSHIGQHAFRKNLFQSLCDAHHAEKGRLERQGIYRRWGATTRDYSASDYGKFMCKLKLYENV</sequence>
<name>A0A6J5TB59_9CAUD</name>